<accession>A0AAV7VZH9</accession>
<comment type="caution">
    <text evidence="1">The sequence shown here is derived from an EMBL/GenBank/DDBJ whole genome shotgun (WGS) entry which is preliminary data.</text>
</comment>
<dbReference type="Proteomes" id="UP001066276">
    <property type="component" value="Chromosome 1_2"/>
</dbReference>
<dbReference type="EMBL" id="JANPWB010000002">
    <property type="protein sequence ID" value="KAJ1205682.1"/>
    <property type="molecule type" value="Genomic_DNA"/>
</dbReference>
<evidence type="ECO:0000313" key="1">
    <source>
        <dbReference type="EMBL" id="KAJ1205682.1"/>
    </source>
</evidence>
<dbReference type="AlphaFoldDB" id="A0AAV7VZH9"/>
<reference evidence="1" key="1">
    <citation type="journal article" date="2022" name="bioRxiv">
        <title>Sequencing and chromosome-scale assembly of the giantPleurodeles waltlgenome.</title>
        <authorList>
            <person name="Brown T."/>
            <person name="Elewa A."/>
            <person name="Iarovenko S."/>
            <person name="Subramanian E."/>
            <person name="Araus A.J."/>
            <person name="Petzold A."/>
            <person name="Susuki M."/>
            <person name="Suzuki K.-i.T."/>
            <person name="Hayashi T."/>
            <person name="Toyoda A."/>
            <person name="Oliveira C."/>
            <person name="Osipova E."/>
            <person name="Leigh N.D."/>
            <person name="Simon A."/>
            <person name="Yun M.H."/>
        </authorList>
    </citation>
    <scope>NUCLEOTIDE SEQUENCE</scope>
    <source>
        <strain evidence="1">20211129_DDA</strain>
        <tissue evidence="1">Liver</tissue>
    </source>
</reference>
<keyword evidence="2" id="KW-1185">Reference proteome</keyword>
<evidence type="ECO:0000313" key="2">
    <source>
        <dbReference type="Proteomes" id="UP001066276"/>
    </source>
</evidence>
<proteinExistence type="predicted"/>
<organism evidence="1 2">
    <name type="scientific">Pleurodeles waltl</name>
    <name type="common">Iberian ribbed newt</name>
    <dbReference type="NCBI Taxonomy" id="8319"/>
    <lineage>
        <taxon>Eukaryota</taxon>
        <taxon>Metazoa</taxon>
        <taxon>Chordata</taxon>
        <taxon>Craniata</taxon>
        <taxon>Vertebrata</taxon>
        <taxon>Euteleostomi</taxon>
        <taxon>Amphibia</taxon>
        <taxon>Batrachia</taxon>
        <taxon>Caudata</taxon>
        <taxon>Salamandroidea</taxon>
        <taxon>Salamandridae</taxon>
        <taxon>Pleurodelinae</taxon>
        <taxon>Pleurodeles</taxon>
    </lineage>
</organism>
<sequence>MLELPYLYTANARDTLAAMLMQPCLSAAYAIKSRALALILVRASAILKSWSHRSMDKAAASMSQPSQFLSEKGDPALPWKTIEKLFDSYLLAIEGEKFSAVRKEPVLLHNLGIEGKKAYESLD</sequence>
<protein>
    <submittedName>
        <fullName evidence="1">Uncharacterized protein</fullName>
    </submittedName>
</protein>
<name>A0AAV7VZH9_PLEWA</name>
<gene>
    <name evidence="1" type="ORF">NDU88_001110</name>
</gene>